<evidence type="ECO:0000313" key="3">
    <source>
        <dbReference type="EMBL" id="RZN55633.1"/>
    </source>
</evidence>
<dbReference type="EMBL" id="RXIH01000039">
    <property type="protein sequence ID" value="RZN55633.1"/>
    <property type="molecule type" value="Genomic_DNA"/>
</dbReference>
<evidence type="ECO:0000313" key="5">
    <source>
        <dbReference type="Proteomes" id="UP000316080"/>
    </source>
</evidence>
<protein>
    <recommendedName>
        <fullName evidence="2">UPF0179 protein DSO09_04910</fullName>
    </recommendedName>
</protein>
<evidence type="ECO:0000313" key="6">
    <source>
        <dbReference type="Proteomes" id="UP000317265"/>
    </source>
</evidence>
<dbReference type="EMBL" id="QNVI01000057">
    <property type="protein sequence ID" value="TDA38194.1"/>
    <property type="molecule type" value="Genomic_DNA"/>
</dbReference>
<dbReference type="Proteomes" id="UP000316080">
    <property type="component" value="Unassembled WGS sequence"/>
</dbReference>
<accession>A0A523BBE6</accession>
<dbReference type="Pfam" id="PF03684">
    <property type="entry name" value="UPF0179"/>
    <property type="match status" value="1"/>
</dbReference>
<sequence length="158" mass="18280">MKVYARPERFIMERREIITLLGNAKKGMKFIAINPPDLCKSCKLFSICLERLVPGRKYEVIEVRDKQHYCQLSNEKINVVKVIEEPIEIALRKQIAIEGAIIKFSWNECNEFKCKLRELCKPLGLNIGDRIKIIKILEDLSEMAFCGEEIVKAKAIII</sequence>
<dbReference type="PANTHER" id="PTHR40699:SF1">
    <property type="entry name" value="UPF0179 PROTEIN MJ1627"/>
    <property type="match status" value="1"/>
</dbReference>
<name>A0A523BBE6_9CREN</name>
<evidence type="ECO:0000313" key="4">
    <source>
        <dbReference type="EMBL" id="TDA38194.1"/>
    </source>
</evidence>
<dbReference type="PANTHER" id="PTHR40699">
    <property type="entry name" value="UPF0179 PROTEIN MJ1627"/>
    <property type="match status" value="1"/>
</dbReference>
<dbReference type="InterPro" id="IPR005369">
    <property type="entry name" value="UPF0179"/>
</dbReference>
<dbReference type="HAMAP" id="MF_00498">
    <property type="entry name" value="UPF0179"/>
    <property type="match status" value="1"/>
</dbReference>
<dbReference type="AlphaFoldDB" id="A0A523BBE6"/>
<comment type="caution">
    <text evidence="4">The sequence shown here is derived from an EMBL/GenBank/DDBJ whole genome shotgun (WGS) entry which is preliminary data.</text>
</comment>
<proteinExistence type="inferred from homology"/>
<evidence type="ECO:0000256" key="1">
    <source>
        <dbReference type="ARBA" id="ARBA00010824"/>
    </source>
</evidence>
<evidence type="ECO:0000256" key="2">
    <source>
        <dbReference type="HAMAP-Rule" id="MF_00498"/>
    </source>
</evidence>
<gene>
    <name evidence="4" type="ORF">DSO09_04910</name>
    <name evidence="3" type="ORF">EF809_04860</name>
</gene>
<comment type="similarity">
    <text evidence="1 2">Belongs to the UPF0179 family.</text>
</comment>
<organism evidence="4 6">
    <name type="scientific">Thermoproteota archaeon</name>
    <dbReference type="NCBI Taxonomy" id="2056631"/>
    <lineage>
        <taxon>Archaea</taxon>
        <taxon>Thermoproteota</taxon>
    </lineage>
</organism>
<reference evidence="4 6" key="1">
    <citation type="journal article" date="2019" name="Nat. Microbiol.">
        <title>Expanding anaerobic alkane metabolism in the domain of Archaea.</title>
        <authorList>
            <person name="Wang Y."/>
            <person name="Wegener G."/>
            <person name="Hou J."/>
            <person name="Wang F."/>
            <person name="Xiao X."/>
        </authorList>
    </citation>
    <scope>NUCLEOTIDE SEQUENCE [LARGE SCALE GENOMIC DNA]</scope>
    <source>
        <strain evidence="4">WYZ-LMO11</strain>
    </source>
</reference>
<reference evidence="3 5" key="2">
    <citation type="journal article" date="2019" name="Nat. Microbiol.">
        <title>Wide diversity of methane and short-chain alkane metabolisms in uncultured archaea.</title>
        <authorList>
            <person name="Borrel G."/>
            <person name="Adam P.S."/>
            <person name="McKay L.J."/>
            <person name="Chen L.X."/>
            <person name="Sierra-Garcia I.N."/>
            <person name="Sieber C.M."/>
            <person name="Letourneur Q."/>
            <person name="Ghozlane A."/>
            <person name="Andersen G.L."/>
            <person name="Li W.J."/>
            <person name="Hallam S.J."/>
            <person name="Muyzer G."/>
            <person name="de Oliveira V.M."/>
            <person name="Inskeep W.P."/>
            <person name="Banfield J.F."/>
            <person name="Gribaldo S."/>
        </authorList>
    </citation>
    <scope>NUCLEOTIDE SEQUENCE [LARGE SCALE GENOMIC DNA]</scope>
    <source>
        <strain evidence="3">Verst-YHS</strain>
    </source>
</reference>
<dbReference type="Proteomes" id="UP000317265">
    <property type="component" value="Unassembled WGS sequence"/>
</dbReference>